<organism evidence="2 3">
    <name type="scientific">Salinimicrobium tongyeongense</name>
    <dbReference type="NCBI Taxonomy" id="2809707"/>
    <lineage>
        <taxon>Bacteria</taxon>
        <taxon>Pseudomonadati</taxon>
        <taxon>Bacteroidota</taxon>
        <taxon>Flavobacteriia</taxon>
        <taxon>Flavobacteriales</taxon>
        <taxon>Flavobacteriaceae</taxon>
        <taxon>Salinimicrobium</taxon>
    </lineage>
</organism>
<feature type="region of interest" description="Disordered" evidence="1">
    <location>
        <begin position="28"/>
        <end position="60"/>
    </location>
</feature>
<reference evidence="2" key="1">
    <citation type="submission" date="2021-02" db="EMBL/GenBank/DDBJ databases">
        <title>Salinimicrobium sp. nov. isolated from seawater in Tongyeong, Republic of Korea.</title>
        <authorList>
            <person name="Lee S.-J."/>
        </authorList>
    </citation>
    <scope>NUCLEOTIDE SEQUENCE</scope>
    <source>
        <strain evidence="2">HN-2-9-2</strain>
    </source>
</reference>
<dbReference type="EMBL" id="CP069620">
    <property type="protein sequence ID" value="UZH55388.1"/>
    <property type="molecule type" value="Genomic_DNA"/>
</dbReference>
<dbReference type="Proteomes" id="UP001163981">
    <property type="component" value="Chromosome"/>
</dbReference>
<dbReference type="RefSeq" id="WP_265163746.1">
    <property type="nucleotide sequence ID" value="NZ_CP069620.1"/>
</dbReference>
<evidence type="ECO:0000256" key="1">
    <source>
        <dbReference type="SAM" id="MobiDB-lite"/>
    </source>
</evidence>
<keyword evidence="3" id="KW-1185">Reference proteome</keyword>
<sequence length="71" mass="7516">MEKFIVAVITALFCSLFCVDTNQNEAAASAKGGGQSGFLNPHEEPAATEWYPNSKPASSWATEGCFTTNGN</sequence>
<proteinExistence type="predicted"/>
<evidence type="ECO:0000313" key="2">
    <source>
        <dbReference type="EMBL" id="UZH55388.1"/>
    </source>
</evidence>
<accession>A0ABY6NRD3</accession>
<gene>
    <name evidence="2" type="ORF">JRG66_00325</name>
</gene>
<name>A0ABY6NRD3_9FLAO</name>
<protein>
    <submittedName>
        <fullName evidence="2">Uncharacterized protein</fullName>
    </submittedName>
</protein>
<evidence type="ECO:0000313" key="3">
    <source>
        <dbReference type="Proteomes" id="UP001163981"/>
    </source>
</evidence>